<protein>
    <recommendedName>
        <fullName evidence="5">DUF262 domain-containing protein</fullName>
    </recommendedName>
</protein>
<dbReference type="AlphaFoldDB" id="A0A2A2SDM8"/>
<comment type="caution">
    <text evidence="3">The sequence shown here is derived from an EMBL/GenBank/DDBJ whole genome shotgun (WGS) entry which is preliminary data.</text>
</comment>
<dbReference type="Pfam" id="PF07510">
    <property type="entry name" value="GmrSD_C"/>
    <property type="match status" value="1"/>
</dbReference>
<dbReference type="PANTHER" id="PTHR35149:SF2">
    <property type="entry name" value="DUF262 DOMAIN-CONTAINING PROTEIN"/>
    <property type="match status" value="1"/>
</dbReference>
<organism evidence="3 4">
    <name type="scientific">Sphingomonas lenta</name>
    <dbReference type="NCBI Taxonomy" id="1141887"/>
    <lineage>
        <taxon>Bacteria</taxon>
        <taxon>Pseudomonadati</taxon>
        <taxon>Pseudomonadota</taxon>
        <taxon>Alphaproteobacteria</taxon>
        <taxon>Sphingomonadales</taxon>
        <taxon>Sphingomonadaceae</taxon>
        <taxon>Sphingomonas</taxon>
    </lineage>
</organism>
<evidence type="ECO:0008006" key="5">
    <source>
        <dbReference type="Google" id="ProtNLM"/>
    </source>
</evidence>
<evidence type="ECO:0000313" key="3">
    <source>
        <dbReference type="EMBL" id="PAX07300.1"/>
    </source>
</evidence>
<evidence type="ECO:0000259" key="2">
    <source>
        <dbReference type="Pfam" id="PF07510"/>
    </source>
</evidence>
<dbReference type="InterPro" id="IPR004919">
    <property type="entry name" value="GmrSD_N"/>
</dbReference>
<dbReference type="OrthoDB" id="9798761at2"/>
<accession>A0A2A2SDM8</accession>
<evidence type="ECO:0000259" key="1">
    <source>
        <dbReference type="Pfam" id="PF03235"/>
    </source>
</evidence>
<dbReference type="EMBL" id="NSLI01000004">
    <property type="protein sequence ID" value="PAX07300.1"/>
    <property type="molecule type" value="Genomic_DNA"/>
</dbReference>
<dbReference type="Pfam" id="PF03235">
    <property type="entry name" value="GmrSD_N"/>
    <property type="match status" value="1"/>
</dbReference>
<dbReference type="PANTHER" id="PTHR35149">
    <property type="entry name" value="SLL5132 PROTEIN"/>
    <property type="match status" value="1"/>
</dbReference>
<feature type="domain" description="GmrSD restriction endonucleases C-terminal" evidence="2">
    <location>
        <begin position="444"/>
        <end position="591"/>
    </location>
</feature>
<reference evidence="4" key="1">
    <citation type="submission" date="2017-09" db="EMBL/GenBank/DDBJ databases">
        <authorList>
            <person name="Feng G."/>
            <person name="Zhu H."/>
        </authorList>
    </citation>
    <scope>NUCLEOTIDE SEQUENCE [LARGE SCALE GENOMIC DNA]</scope>
    <source>
        <strain evidence="4">1PNM-20</strain>
    </source>
</reference>
<feature type="domain" description="GmrSD restriction endonucleases N-terminal" evidence="1">
    <location>
        <begin position="9"/>
        <end position="245"/>
    </location>
</feature>
<sequence length="604" mass="68533">MQVATLAVQHLFEQNVLYRVPLYQRPYVWNEDGQWRPMWDDISRLADQVMAGEKPRAHFLGATVQGKEIVAPGQMESRLLIDGQQRMTTLQLLLRAFHDLVAVAGLTDYASALAMLYRNSHALNTKLHQSFKVYPTNADRADFHIVMTSESRAALLKACGAKPGMATGRTIIDGYLFFAREIEAWLGPDDAEMKARAAALYGAVRDEVRLVVIDVDEKDDAQLIFETLNARGTPLLAADLVKNALLSAVERAGSNVEQAYETYWAPFDNDSYFWRGQTGRGHARRARIEQFLQFALTIMSRREVAAGHLYAAYRDFAARPDAPTAPAQMERLRRYGDIYRRLVEGHHPPRVQLFLRRLAVMDFESSYPFLIKLFDLLDDNGEALERVLVDLESFLVRRMVARLDTRGYNKLFADLLFALDVEPDAAPDAVRERLQSGEAEVDRWPDDQEFRRGWSDNPLYENLTRPRLRLLLEAMEAALQQGGYAEVDGVPSSLTIEHVLPRSWQEHWSLPSGVDPIEAEERRNRALHTIGNLTLLKGALNAMQSNRPWIGGDAPGKRDGLAAHTVLHLNKKLLEQERWDEEAIAVRAGELFLLARQTWPRPTV</sequence>
<gene>
    <name evidence="3" type="ORF">CKY28_14875</name>
</gene>
<dbReference type="RefSeq" id="WP_095999123.1">
    <property type="nucleotide sequence ID" value="NZ_NSLI01000004.1"/>
</dbReference>
<keyword evidence="4" id="KW-1185">Reference proteome</keyword>
<proteinExistence type="predicted"/>
<dbReference type="InterPro" id="IPR011089">
    <property type="entry name" value="GmrSD_C"/>
</dbReference>
<name>A0A2A2SDM8_9SPHN</name>
<evidence type="ECO:0000313" key="4">
    <source>
        <dbReference type="Proteomes" id="UP000218151"/>
    </source>
</evidence>
<dbReference type="Proteomes" id="UP000218151">
    <property type="component" value="Unassembled WGS sequence"/>
</dbReference>